<organism evidence="7 8">
    <name type="scientific">Metabacillus arenae</name>
    <dbReference type="NCBI Taxonomy" id="2771434"/>
    <lineage>
        <taxon>Bacteria</taxon>
        <taxon>Bacillati</taxon>
        <taxon>Bacillota</taxon>
        <taxon>Bacilli</taxon>
        <taxon>Bacillales</taxon>
        <taxon>Bacillaceae</taxon>
        <taxon>Metabacillus</taxon>
    </lineage>
</organism>
<feature type="transmembrane region" description="Helical" evidence="6">
    <location>
        <begin position="265"/>
        <end position="285"/>
    </location>
</feature>
<evidence type="ECO:0000256" key="1">
    <source>
        <dbReference type="ARBA" id="ARBA00004141"/>
    </source>
</evidence>
<dbReference type="PANTHER" id="PTHR43701:SF12">
    <property type="entry name" value="MEMBRANE TRANSPORTER PROTEIN YTNM-RELATED"/>
    <property type="match status" value="1"/>
</dbReference>
<dbReference type="PANTHER" id="PTHR43701">
    <property type="entry name" value="MEMBRANE TRANSPORTER PROTEIN MJ0441-RELATED"/>
    <property type="match status" value="1"/>
</dbReference>
<feature type="transmembrane region" description="Helical" evidence="6">
    <location>
        <begin position="187"/>
        <end position="204"/>
    </location>
</feature>
<evidence type="ECO:0000256" key="3">
    <source>
        <dbReference type="ARBA" id="ARBA00022692"/>
    </source>
</evidence>
<dbReference type="InterPro" id="IPR002781">
    <property type="entry name" value="TM_pro_TauE-like"/>
</dbReference>
<feature type="transmembrane region" description="Helical" evidence="6">
    <location>
        <begin position="210"/>
        <end position="231"/>
    </location>
</feature>
<dbReference type="InterPro" id="IPR051598">
    <property type="entry name" value="TSUP/Inactive_protease-like"/>
</dbReference>
<feature type="transmembrane region" description="Helical" evidence="6">
    <location>
        <begin position="43"/>
        <end position="63"/>
    </location>
</feature>
<gene>
    <name evidence="7" type="ORF">IC621_02265</name>
</gene>
<keyword evidence="3 6" id="KW-0812">Transmembrane</keyword>
<protein>
    <recommendedName>
        <fullName evidence="6">Probable membrane transporter protein</fullName>
    </recommendedName>
</protein>
<feature type="transmembrane region" description="Helical" evidence="6">
    <location>
        <begin position="7"/>
        <end position="31"/>
    </location>
</feature>
<proteinExistence type="inferred from homology"/>
<accession>A0A926NFH1</accession>
<comment type="subcellular location">
    <subcellularLocation>
        <location evidence="6">Cell membrane</location>
        <topology evidence="6">Multi-pass membrane protein</topology>
    </subcellularLocation>
    <subcellularLocation>
        <location evidence="1">Membrane</location>
        <topology evidence="1">Multi-pass membrane protein</topology>
    </subcellularLocation>
</comment>
<feature type="transmembrane region" description="Helical" evidence="6">
    <location>
        <begin position="101"/>
        <end position="119"/>
    </location>
</feature>
<name>A0A926NFH1_9BACI</name>
<comment type="caution">
    <text evidence="7">The sequence shown here is derived from an EMBL/GenBank/DDBJ whole genome shotgun (WGS) entry which is preliminary data.</text>
</comment>
<keyword evidence="4 6" id="KW-1133">Transmembrane helix</keyword>
<evidence type="ECO:0000256" key="6">
    <source>
        <dbReference type="RuleBase" id="RU363041"/>
    </source>
</evidence>
<dbReference type="GO" id="GO:0005886">
    <property type="term" value="C:plasma membrane"/>
    <property type="evidence" value="ECO:0007669"/>
    <property type="project" value="UniProtKB-SubCell"/>
</dbReference>
<dbReference type="Pfam" id="PF01925">
    <property type="entry name" value="TauE"/>
    <property type="match status" value="1"/>
</dbReference>
<dbReference type="Proteomes" id="UP000626844">
    <property type="component" value="Unassembled WGS sequence"/>
</dbReference>
<feature type="transmembrane region" description="Helical" evidence="6">
    <location>
        <begin position="75"/>
        <end position="95"/>
    </location>
</feature>
<keyword evidence="5 6" id="KW-0472">Membrane</keyword>
<dbReference type="EMBL" id="JACXAI010000002">
    <property type="protein sequence ID" value="MBD1379043.1"/>
    <property type="molecule type" value="Genomic_DNA"/>
</dbReference>
<evidence type="ECO:0000256" key="4">
    <source>
        <dbReference type="ARBA" id="ARBA00022989"/>
    </source>
</evidence>
<evidence type="ECO:0000256" key="2">
    <source>
        <dbReference type="ARBA" id="ARBA00009142"/>
    </source>
</evidence>
<evidence type="ECO:0000313" key="7">
    <source>
        <dbReference type="EMBL" id="MBD1379043.1"/>
    </source>
</evidence>
<evidence type="ECO:0000256" key="5">
    <source>
        <dbReference type="ARBA" id="ARBA00023136"/>
    </source>
</evidence>
<dbReference type="AlphaFoldDB" id="A0A926NFH1"/>
<evidence type="ECO:0000313" key="8">
    <source>
        <dbReference type="Proteomes" id="UP000626844"/>
    </source>
</evidence>
<keyword evidence="8" id="KW-1185">Reference proteome</keyword>
<reference evidence="7" key="1">
    <citation type="submission" date="2020-09" db="EMBL/GenBank/DDBJ databases">
        <title>A novel bacterium of genus Bacillus, isolated from South China Sea.</title>
        <authorList>
            <person name="Huang H."/>
            <person name="Mo K."/>
            <person name="Hu Y."/>
        </authorList>
    </citation>
    <scope>NUCLEOTIDE SEQUENCE</scope>
    <source>
        <strain evidence="7">IB182487</strain>
    </source>
</reference>
<comment type="similarity">
    <text evidence="2 6">Belongs to the 4-toluene sulfonate uptake permease (TSUP) (TC 2.A.102) family.</text>
</comment>
<dbReference type="RefSeq" id="WP_191155303.1">
    <property type="nucleotide sequence ID" value="NZ_JACXAI010000002.1"/>
</dbReference>
<keyword evidence="6" id="KW-1003">Cell membrane</keyword>
<feature type="transmembrane region" description="Helical" evidence="6">
    <location>
        <begin position="140"/>
        <end position="156"/>
    </location>
</feature>
<sequence>MLIAIFIIFIIIGLCIGVLSGFFGVGGGFVLTPLLLLLHYDPISAITISLLYTIGTSLSGVFVHIQLKNIIWKDAFIMGLSGIVMTQAAHPFVLYIEKIDVDTWLIPLVYILLLAYFAYKMIREHHRESFTNHLQVKSRILYVLFLIVIGMTGGFMSTMLGVGGGFIIVPLLISFLHYPANQAVGTSLFAVLFIVIIGFLTYIVQSPIDLMTGALLIAGGLIGAQAGAKSLSYFRQAEVQKRLGLLYIVTLMSLLLKLMDYQLAGLILLCLFVLYLLSLLSIRAVSRTRQSVKQ</sequence>